<evidence type="ECO:0000313" key="1">
    <source>
        <dbReference type="EMBL" id="SBW28271.1"/>
    </source>
</evidence>
<gene>
    <name evidence="1" type="ORF">FDG2_5627</name>
</gene>
<dbReference type="InterPro" id="IPR029063">
    <property type="entry name" value="SAM-dependent_MTases_sf"/>
</dbReference>
<proteinExistence type="predicted"/>
<evidence type="ECO:0008006" key="3">
    <source>
        <dbReference type="Google" id="ProtNLM"/>
    </source>
</evidence>
<dbReference type="AlphaFoldDB" id="A0A1C3PEM4"/>
<keyword evidence="2" id="KW-1185">Reference proteome</keyword>
<dbReference type="Gene3D" id="3.40.50.150">
    <property type="entry name" value="Vaccinia Virus protein VP39"/>
    <property type="match status" value="1"/>
</dbReference>
<evidence type="ECO:0000313" key="2">
    <source>
        <dbReference type="Proteomes" id="UP000199013"/>
    </source>
</evidence>
<sequence length="117" mass="12845">MRDLSWDGKGVKREDFIPDVVWVRRADGWLVPLDRAEDPEAWLALVNGGDSIVIQADDGERDDGRGIFPTSSSSAPAVMSRMLDLLDVREVMNVLEVGAGRGYNAALLVENSILQYG</sequence>
<organism evidence="1 2">
    <name type="scientific">Candidatus Protofrankia californiensis</name>
    <dbReference type="NCBI Taxonomy" id="1839754"/>
    <lineage>
        <taxon>Bacteria</taxon>
        <taxon>Bacillati</taxon>
        <taxon>Actinomycetota</taxon>
        <taxon>Actinomycetes</taxon>
        <taxon>Frankiales</taxon>
        <taxon>Frankiaceae</taxon>
        <taxon>Protofrankia</taxon>
    </lineage>
</organism>
<reference evidence="2" key="1">
    <citation type="submission" date="2016-02" db="EMBL/GenBank/DDBJ databases">
        <authorList>
            <person name="Wibberg D."/>
        </authorList>
    </citation>
    <scope>NUCLEOTIDE SEQUENCE [LARGE SCALE GENOMIC DNA]</scope>
</reference>
<dbReference type="Proteomes" id="UP000199013">
    <property type="component" value="Unassembled WGS sequence"/>
</dbReference>
<accession>A0A1C3PEM4</accession>
<dbReference type="EMBL" id="FLUV01002334">
    <property type="protein sequence ID" value="SBW28271.1"/>
    <property type="molecule type" value="Genomic_DNA"/>
</dbReference>
<name>A0A1C3PEM4_9ACTN</name>
<dbReference type="SUPFAM" id="SSF53335">
    <property type="entry name" value="S-adenosyl-L-methionine-dependent methyltransferases"/>
    <property type="match status" value="1"/>
</dbReference>
<protein>
    <recommendedName>
        <fullName evidence="3">Protein-L-isoaspartate O-methyltransferase</fullName>
    </recommendedName>
</protein>
<dbReference type="Pfam" id="PF01135">
    <property type="entry name" value="PCMT"/>
    <property type="match status" value="1"/>
</dbReference>